<feature type="domain" description="NADH:flavin oxidoreductase/NADH oxidase N-terminal" evidence="3">
    <location>
        <begin position="3"/>
        <end position="321"/>
    </location>
</feature>
<dbReference type="RefSeq" id="WP_279246978.1">
    <property type="nucleotide sequence ID" value="NZ_SHNN01000005.1"/>
</dbReference>
<keyword evidence="2" id="KW-0560">Oxidoreductase</keyword>
<dbReference type="InterPro" id="IPR001155">
    <property type="entry name" value="OxRdtase_FMN_N"/>
</dbReference>
<protein>
    <submittedName>
        <fullName evidence="4">NADH:flavin oxidoreductase</fullName>
    </submittedName>
</protein>
<dbReference type="InterPro" id="IPR051799">
    <property type="entry name" value="NADH_flavin_oxidoreductase"/>
</dbReference>
<gene>
    <name evidence="4" type="ORF">EYC98_18955</name>
</gene>
<dbReference type="Gene3D" id="3.20.20.70">
    <property type="entry name" value="Aldolase class I"/>
    <property type="match status" value="1"/>
</dbReference>
<dbReference type="Proteomes" id="UP001143362">
    <property type="component" value="Unassembled WGS sequence"/>
</dbReference>
<evidence type="ECO:0000313" key="5">
    <source>
        <dbReference type="Proteomes" id="UP001143362"/>
    </source>
</evidence>
<dbReference type="SUPFAM" id="SSF51395">
    <property type="entry name" value="FMN-linked oxidoreductases"/>
    <property type="match status" value="1"/>
</dbReference>
<evidence type="ECO:0000313" key="4">
    <source>
        <dbReference type="EMBL" id="MCX2982946.1"/>
    </source>
</evidence>
<evidence type="ECO:0000256" key="2">
    <source>
        <dbReference type="ARBA" id="ARBA00023002"/>
    </source>
</evidence>
<evidence type="ECO:0000259" key="3">
    <source>
        <dbReference type="Pfam" id="PF00724"/>
    </source>
</evidence>
<proteinExistence type="predicted"/>
<dbReference type="Pfam" id="PF00724">
    <property type="entry name" value="Oxidored_FMN"/>
    <property type="match status" value="1"/>
</dbReference>
<keyword evidence="5" id="KW-1185">Reference proteome</keyword>
<reference evidence="4" key="1">
    <citation type="submission" date="2019-02" db="EMBL/GenBank/DDBJ databases">
        <authorList>
            <person name="Li S.-H."/>
        </authorList>
    </citation>
    <scope>NUCLEOTIDE SEQUENCE</scope>
    <source>
        <strain evidence="4">IMCC14734</strain>
    </source>
</reference>
<keyword evidence="1" id="KW-0285">Flavoprotein</keyword>
<dbReference type="PANTHER" id="PTHR43656">
    <property type="entry name" value="BINDING OXIDOREDUCTASE, PUTATIVE (AFU_ORTHOLOGUE AFUA_2G08260)-RELATED"/>
    <property type="match status" value="1"/>
</dbReference>
<organism evidence="4 5">
    <name type="scientific">Candidatus Litorirhabdus singularis</name>
    <dbReference type="NCBI Taxonomy" id="2518993"/>
    <lineage>
        <taxon>Bacteria</taxon>
        <taxon>Pseudomonadati</taxon>
        <taxon>Pseudomonadota</taxon>
        <taxon>Gammaproteobacteria</taxon>
        <taxon>Cellvibrionales</taxon>
        <taxon>Halieaceae</taxon>
        <taxon>Candidatus Litorirhabdus</taxon>
    </lineage>
</organism>
<evidence type="ECO:0000256" key="1">
    <source>
        <dbReference type="ARBA" id="ARBA00022630"/>
    </source>
</evidence>
<dbReference type="InterPro" id="IPR013785">
    <property type="entry name" value="Aldolase_TIM"/>
</dbReference>
<dbReference type="CDD" id="cd02803">
    <property type="entry name" value="OYE_like_FMN_family"/>
    <property type="match status" value="1"/>
</dbReference>
<comment type="caution">
    <text evidence="4">The sequence shown here is derived from an EMBL/GenBank/DDBJ whole genome shotgun (WGS) entry which is preliminary data.</text>
</comment>
<accession>A0ABT3TKU6</accession>
<sequence>MSDLFQALSFASGKSMKNRFMLAPLTNLQSHADGVLSDDEYRWLTMRAEGGFGLTMTCAAHVQAIGKGFPGQLGCFSDHHLPGLTRLADGIKANGSLAIAQLHHAGMRSPEEEIGERAVCPSDNEETGARALTLPEVEQVAEDFIAAAVRCEQAGFDGVELHGAHGYLLCQFFSDTINQRDDRYGGSLVNRTRILFDIIDAIRERCSPDFIMGVRLSPERFDIKLGEILQLSQRLMSEGKIDFLDMSLWDSFKEPTEEEFQGRSLWSYFAELERGNVRLGTAGKIRNPADAIRCIESGADFVMLGRAAILHHDFPNQLAANASFEPVRNPVTADYLREQGLGEAFVNYMSTWGGFVEG</sequence>
<name>A0ABT3TKU6_9GAMM</name>
<dbReference type="EMBL" id="SHNN01000005">
    <property type="protein sequence ID" value="MCX2982946.1"/>
    <property type="molecule type" value="Genomic_DNA"/>
</dbReference>
<dbReference type="PANTHER" id="PTHR43656:SF2">
    <property type="entry name" value="BINDING OXIDOREDUCTASE, PUTATIVE (AFU_ORTHOLOGUE AFUA_2G08260)-RELATED"/>
    <property type="match status" value="1"/>
</dbReference>